<gene>
    <name evidence="1" type="ordered locus">TREPR_0883</name>
</gene>
<keyword evidence="2" id="KW-1185">Reference proteome</keyword>
<protein>
    <submittedName>
        <fullName evidence="1">Uncharacterized protein</fullName>
    </submittedName>
</protein>
<name>F5YIL4_TREPZ</name>
<dbReference type="KEGG" id="tpi:TREPR_0883"/>
<proteinExistence type="predicted"/>
<dbReference type="HOGENOM" id="CLU_2884631_0_0_12"/>
<dbReference type="AlphaFoldDB" id="F5YIL4"/>
<evidence type="ECO:0000313" key="1">
    <source>
        <dbReference type="EMBL" id="AEF84562.1"/>
    </source>
</evidence>
<dbReference type="EMBL" id="CP001843">
    <property type="protein sequence ID" value="AEF84562.1"/>
    <property type="molecule type" value="Genomic_DNA"/>
</dbReference>
<organism evidence="1 2">
    <name type="scientific">Treponema primitia (strain ATCC BAA-887 / DSM 12427 / ZAS-2)</name>
    <dbReference type="NCBI Taxonomy" id="545694"/>
    <lineage>
        <taxon>Bacteria</taxon>
        <taxon>Pseudomonadati</taxon>
        <taxon>Spirochaetota</taxon>
        <taxon>Spirochaetia</taxon>
        <taxon>Spirochaetales</taxon>
        <taxon>Treponemataceae</taxon>
        <taxon>Treponema</taxon>
    </lineage>
</organism>
<dbReference type="Proteomes" id="UP000009223">
    <property type="component" value="Chromosome"/>
</dbReference>
<dbReference type="RefSeq" id="WP_015709167.1">
    <property type="nucleotide sequence ID" value="NC_015578.1"/>
</dbReference>
<sequence>MNNDKSKKALLPEADVELDSMIDRVIREQSVIGNNAAADALRPLVNLITASLPHTDSIDSDAD</sequence>
<accession>F5YIL4</accession>
<evidence type="ECO:0000313" key="2">
    <source>
        <dbReference type="Proteomes" id="UP000009223"/>
    </source>
</evidence>
<dbReference type="STRING" id="545694.TREPR_0883"/>
<reference evidence="2" key="1">
    <citation type="submission" date="2009-12" db="EMBL/GenBank/DDBJ databases">
        <title>Complete sequence of Treponema primitia strain ZAS-2.</title>
        <authorList>
            <person name="Tetu S.G."/>
            <person name="Matson E."/>
            <person name="Ren Q."/>
            <person name="Seshadri R."/>
            <person name="Elbourne L."/>
            <person name="Hassan K.A."/>
            <person name="Durkin A."/>
            <person name="Radune D."/>
            <person name="Mohamoud Y."/>
            <person name="Shay R."/>
            <person name="Jin S."/>
            <person name="Zhang X."/>
            <person name="Lucey K."/>
            <person name="Ballor N.R."/>
            <person name="Ottesen E."/>
            <person name="Rosenthal R."/>
            <person name="Allen A."/>
            <person name="Leadbetter J.R."/>
            <person name="Paulsen I.T."/>
        </authorList>
    </citation>
    <scope>NUCLEOTIDE SEQUENCE [LARGE SCALE GENOMIC DNA]</scope>
    <source>
        <strain evidence="2">ATCC BAA-887 / DSM 12427 / ZAS-2</strain>
    </source>
</reference>
<reference evidence="1 2" key="2">
    <citation type="journal article" date="2011" name="ISME J.">
        <title>RNA-seq reveals cooperative metabolic interactions between two termite-gut spirochete species in co-culture.</title>
        <authorList>
            <person name="Rosenthal A.Z."/>
            <person name="Matson E.G."/>
            <person name="Eldar A."/>
            <person name="Leadbetter J.R."/>
        </authorList>
    </citation>
    <scope>NUCLEOTIDE SEQUENCE [LARGE SCALE GENOMIC DNA]</scope>
    <source>
        <strain evidence="2">ATCC BAA-887 / DSM 12427 / ZAS-2</strain>
    </source>
</reference>